<dbReference type="AlphaFoldDB" id="A0A6A6DKN2"/>
<evidence type="ECO:0000313" key="1">
    <source>
        <dbReference type="EMBL" id="KAF2180074.1"/>
    </source>
</evidence>
<keyword evidence="2" id="KW-1185">Reference proteome</keyword>
<sequence>MTAVLLRKSQMETRSSLQHGCTYPNSLIRNEARHSGLNLGERTSPLVVRVFHIMGNIGSDFASFNMAFKEKCRAADESRALRSIAYEILESRASMHPRCHVSVPEIEDESMKGDPTYGFSKTISDIIELMVCIYNPSVFVRNLASRNQLKHREF</sequence>
<gene>
    <name evidence="1" type="ORF">K469DRAFT_693539</name>
</gene>
<dbReference type="EMBL" id="ML994660">
    <property type="protein sequence ID" value="KAF2180074.1"/>
    <property type="molecule type" value="Genomic_DNA"/>
</dbReference>
<accession>A0A6A6DKN2</accession>
<protein>
    <submittedName>
        <fullName evidence="1">Uncharacterized protein</fullName>
    </submittedName>
</protein>
<name>A0A6A6DKN2_9PEZI</name>
<organism evidence="1 2">
    <name type="scientific">Zopfia rhizophila CBS 207.26</name>
    <dbReference type="NCBI Taxonomy" id="1314779"/>
    <lineage>
        <taxon>Eukaryota</taxon>
        <taxon>Fungi</taxon>
        <taxon>Dikarya</taxon>
        <taxon>Ascomycota</taxon>
        <taxon>Pezizomycotina</taxon>
        <taxon>Dothideomycetes</taxon>
        <taxon>Dothideomycetes incertae sedis</taxon>
        <taxon>Zopfiaceae</taxon>
        <taxon>Zopfia</taxon>
    </lineage>
</organism>
<dbReference type="Proteomes" id="UP000800200">
    <property type="component" value="Unassembled WGS sequence"/>
</dbReference>
<proteinExistence type="predicted"/>
<reference evidence="1" key="1">
    <citation type="journal article" date="2020" name="Stud. Mycol.">
        <title>101 Dothideomycetes genomes: a test case for predicting lifestyles and emergence of pathogens.</title>
        <authorList>
            <person name="Haridas S."/>
            <person name="Albert R."/>
            <person name="Binder M."/>
            <person name="Bloem J."/>
            <person name="Labutti K."/>
            <person name="Salamov A."/>
            <person name="Andreopoulos B."/>
            <person name="Baker S."/>
            <person name="Barry K."/>
            <person name="Bills G."/>
            <person name="Bluhm B."/>
            <person name="Cannon C."/>
            <person name="Castanera R."/>
            <person name="Culley D."/>
            <person name="Daum C."/>
            <person name="Ezra D."/>
            <person name="Gonzalez J."/>
            <person name="Henrissat B."/>
            <person name="Kuo A."/>
            <person name="Liang C."/>
            <person name="Lipzen A."/>
            <person name="Lutzoni F."/>
            <person name="Magnuson J."/>
            <person name="Mondo S."/>
            <person name="Nolan M."/>
            <person name="Ohm R."/>
            <person name="Pangilinan J."/>
            <person name="Park H.-J."/>
            <person name="Ramirez L."/>
            <person name="Alfaro M."/>
            <person name="Sun H."/>
            <person name="Tritt A."/>
            <person name="Yoshinaga Y."/>
            <person name="Zwiers L.-H."/>
            <person name="Turgeon B."/>
            <person name="Goodwin S."/>
            <person name="Spatafora J."/>
            <person name="Crous P."/>
            <person name="Grigoriev I."/>
        </authorList>
    </citation>
    <scope>NUCLEOTIDE SEQUENCE</scope>
    <source>
        <strain evidence="1">CBS 207.26</strain>
    </source>
</reference>
<evidence type="ECO:0000313" key="2">
    <source>
        <dbReference type="Proteomes" id="UP000800200"/>
    </source>
</evidence>